<dbReference type="GO" id="GO:0004878">
    <property type="term" value="F:complement component C5a receptor activity"/>
    <property type="evidence" value="ECO:0007669"/>
    <property type="project" value="TreeGrafter"/>
</dbReference>
<dbReference type="InterPro" id="IPR017452">
    <property type="entry name" value="GPCR_Rhodpsn_7TM"/>
</dbReference>
<dbReference type="Pfam" id="PF00001">
    <property type="entry name" value="7tm_1"/>
    <property type="match status" value="1"/>
</dbReference>
<evidence type="ECO:0000313" key="13">
    <source>
        <dbReference type="Proteomes" id="UP000327493"/>
    </source>
</evidence>
<dbReference type="InterPro" id="IPR000276">
    <property type="entry name" value="GPCR_Rhodpsn"/>
</dbReference>
<evidence type="ECO:0000256" key="3">
    <source>
        <dbReference type="ARBA" id="ARBA00022989"/>
    </source>
</evidence>
<comment type="subcellular location">
    <subcellularLocation>
        <location evidence="1">Membrane</location>
        <topology evidence="1">Multi-pass membrane protein</topology>
    </subcellularLocation>
</comment>
<dbReference type="GO" id="GO:0007204">
    <property type="term" value="P:positive regulation of cytosolic calcium ion concentration"/>
    <property type="evidence" value="ECO:0007669"/>
    <property type="project" value="TreeGrafter"/>
</dbReference>
<evidence type="ECO:0000256" key="1">
    <source>
        <dbReference type="ARBA" id="ARBA00004141"/>
    </source>
</evidence>
<keyword evidence="3 10" id="KW-1133">Transmembrane helix</keyword>
<dbReference type="PANTHER" id="PTHR24225:SF52">
    <property type="entry name" value="C3A ANAPHYLATOXIN CHEMOTACTIC RECEPTOR-LIKE"/>
    <property type="match status" value="1"/>
</dbReference>
<dbReference type="EMBL" id="VOFY01000001">
    <property type="protein sequence ID" value="KAA8595807.1"/>
    <property type="molecule type" value="Genomic_DNA"/>
</dbReference>
<evidence type="ECO:0000259" key="11">
    <source>
        <dbReference type="PROSITE" id="PS50262"/>
    </source>
</evidence>
<feature type="transmembrane region" description="Helical" evidence="10">
    <location>
        <begin position="348"/>
        <end position="374"/>
    </location>
</feature>
<feature type="transmembrane region" description="Helical" evidence="10">
    <location>
        <begin position="439"/>
        <end position="458"/>
    </location>
</feature>
<evidence type="ECO:0000256" key="2">
    <source>
        <dbReference type="ARBA" id="ARBA00022692"/>
    </source>
</evidence>
<dbReference type="GO" id="GO:0004930">
    <property type="term" value="F:G protein-coupled receptor activity"/>
    <property type="evidence" value="ECO:0007669"/>
    <property type="project" value="UniProtKB-KW"/>
</dbReference>
<keyword evidence="6" id="KW-0675">Receptor</keyword>
<evidence type="ECO:0000256" key="6">
    <source>
        <dbReference type="ARBA" id="ARBA00023170"/>
    </source>
</evidence>
<dbReference type="GO" id="GO:0007200">
    <property type="term" value="P:phospholipase C-activating G protein-coupled receptor signaling pathway"/>
    <property type="evidence" value="ECO:0007669"/>
    <property type="project" value="TreeGrafter"/>
</dbReference>
<gene>
    <name evidence="12" type="ORF">FQN60_011098</name>
</gene>
<feature type="compositionally biased region" description="Basic and acidic residues" evidence="9">
    <location>
        <begin position="65"/>
        <end position="80"/>
    </location>
</feature>
<reference evidence="12 13" key="1">
    <citation type="submission" date="2019-08" db="EMBL/GenBank/DDBJ databases">
        <title>A chromosome-level genome assembly, high-density linkage maps, and genome scans reveal the genomic architecture of hybrid incompatibilities underlying speciation via character displacement in darters (Percidae: Etheostominae).</title>
        <authorList>
            <person name="Moran R.L."/>
            <person name="Catchen J.M."/>
            <person name="Fuller R.C."/>
        </authorList>
    </citation>
    <scope>NUCLEOTIDE SEQUENCE [LARGE SCALE GENOMIC DNA]</scope>
    <source>
        <strain evidence="12">EspeVRDwgs_2016</strain>
        <tissue evidence="12">Muscle</tissue>
    </source>
</reference>
<dbReference type="PROSITE" id="PS50262">
    <property type="entry name" value="G_PROTEIN_RECEP_F1_2"/>
    <property type="match status" value="1"/>
</dbReference>
<comment type="caution">
    <text evidence="12">The sequence shown here is derived from an EMBL/GenBank/DDBJ whole genome shotgun (WGS) entry which is preliminary data.</text>
</comment>
<evidence type="ECO:0000313" key="12">
    <source>
        <dbReference type="EMBL" id="KAA8595807.1"/>
    </source>
</evidence>
<dbReference type="InterPro" id="IPR000826">
    <property type="entry name" value="Formyl_rcpt-rel"/>
</dbReference>
<evidence type="ECO:0000256" key="4">
    <source>
        <dbReference type="ARBA" id="ARBA00023040"/>
    </source>
</evidence>
<keyword evidence="2 10" id="KW-0812">Transmembrane</keyword>
<evidence type="ECO:0000256" key="5">
    <source>
        <dbReference type="ARBA" id="ARBA00023136"/>
    </source>
</evidence>
<accession>A0A5J5DQT3</accession>
<evidence type="ECO:0000256" key="10">
    <source>
        <dbReference type="SAM" id="Phobius"/>
    </source>
</evidence>
<keyword evidence="13" id="KW-1185">Reference proteome</keyword>
<dbReference type="Proteomes" id="UP000327493">
    <property type="component" value="Chromosome 1"/>
</dbReference>
<comment type="similarity">
    <text evidence="8">Belongs to the chemokine-like receptor (CMKLR) family.</text>
</comment>
<evidence type="ECO:0000256" key="9">
    <source>
        <dbReference type="SAM" id="MobiDB-lite"/>
    </source>
</evidence>
<organism evidence="12 13">
    <name type="scientific">Etheostoma spectabile</name>
    <name type="common">orangethroat darter</name>
    <dbReference type="NCBI Taxonomy" id="54343"/>
    <lineage>
        <taxon>Eukaryota</taxon>
        <taxon>Metazoa</taxon>
        <taxon>Chordata</taxon>
        <taxon>Craniata</taxon>
        <taxon>Vertebrata</taxon>
        <taxon>Euteleostomi</taxon>
        <taxon>Actinopterygii</taxon>
        <taxon>Neopterygii</taxon>
        <taxon>Teleostei</taxon>
        <taxon>Neoteleostei</taxon>
        <taxon>Acanthomorphata</taxon>
        <taxon>Eupercaria</taxon>
        <taxon>Perciformes</taxon>
        <taxon>Percoidei</taxon>
        <taxon>Percidae</taxon>
        <taxon>Etheostomatinae</taxon>
        <taxon>Etheostoma</taxon>
    </lineage>
</organism>
<dbReference type="Gene3D" id="1.20.1070.10">
    <property type="entry name" value="Rhodopsin 7-helix transmembrane proteins"/>
    <property type="match status" value="1"/>
</dbReference>
<evidence type="ECO:0000256" key="7">
    <source>
        <dbReference type="ARBA" id="ARBA00023224"/>
    </source>
</evidence>
<dbReference type="CDD" id="cd00637">
    <property type="entry name" value="7tm_classA_rhodopsin-like"/>
    <property type="match status" value="1"/>
</dbReference>
<dbReference type="PRINTS" id="PR00237">
    <property type="entry name" value="GPCRRHODOPSN"/>
</dbReference>
<feature type="transmembrane region" description="Helical" evidence="10">
    <location>
        <begin position="250"/>
        <end position="271"/>
    </location>
</feature>
<protein>
    <recommendedName>
        <fullName evidence="11">G-protein coupled receptors family 1 profile domain-containing protein</fullName>
    </recommendedName>
</protein>
<dbReference type="GO" id="GO:0006954">
    <property type="term" value="P:inflammatory response"/>
    <property type="evidence" value="ECO:0007669"/>
    <property type="project" value="TreeGrafter"/>
</dbReference>
<proteinExistence type="inferred from homology"/>
<feature type="transmembrane region" description="Helical" evidence="10">
    <location>
        <begin position="297"/>
        <end position="319"/>
    </location>
</feature>
<dbReference type="SUPFAM" id="SSF81321">
    <property type="entry name" value="Family A G protein-coupled receptor-like"/>
    <property type="match status" value="1"/>
</dbReference>
<name>A0A5J5DQT3_9PERO</name>
<keyword evidence="4" id="KW-0297">G-protein coupled receptor</keyword>
<keyword evidence="5 10" id="KW-0472">Membrane</keyword>
<evidence type="ECO:0000256" key="8">
    <source>
        <dbReference type="ARBA" id="ARBA00025736"/>
    </source>
</evidence>
<keyword evidence="7" id="KW-0807">Transducer</keyword>
<dbReference type="PANTHER" id="PTHR24225">
    <property type="entry name" value="CHEMOTACTIC RECEPTOR"/>
    <property type="match status" value="1"/>
</dbReference>
<dbReference type="GO" id="GO:0005886">
    <property type="term" value="C:plasma membrane"/>
    <property type="evidence" value="ECO:0007669"/>
    <property type="project" value="TreeGrafter"/>
</dbReference>
<dbReference type="AlphaFoldDB" id="A0A5J5DQT3"/>
<feature type="region of interest" description="Disordered" evidence="9">
    <location>
        <begin position="56"/>
        <end position="80"/>
    </location>
</feature>
<feature type="transmembrane region" description="Helical" evidence="10">
    <location>
        <begin position="395"/>
        <end position="419"/>
    </location>
</feature>
<sequence>MTADHAVRGSQRKDNITAVRGIVVAADAVPLCHGQSVEGNGGRLLSVWDAAMGTVPPQYDQQNYDDQKEDRTATDNPHEQSRLRVTATANATGLWRSLDLGFGCLGGNLVGDSWRVEGQSSSRKFQRLSYFALELLQWTDSRVTARHELMMASRITAPQLHGILPITGINRRSTAARVPAPEDAAVSGQLLCEISQSKANANMLETAGCNRCCCMSTLVKSQDNNRIGAVVRNPNTTSSWQDDAGRGVQMAATLLIFLVGVPLNGLVVWALGMRHNRHLRCLCLLRPLWARLRRPSWAVPLACGILWLIATIFSAPYLYTASLMEHNGTYQCLESGKFDMALFVTETIAGFILPLLVFLGSNLAVLLTIQQAVLPSSPSSFTPSTARRMTRMYHVLFFTMLLFLTCWVPYFFCRFLLALAEERAEWATLNKRASHGKYISLYLVYIKCALNPVLYVFAARGLGRAIKASLVSTIERLFNDDSIESIRRKSLKNSVKNSQM</sequence>
<feature type="domain" description="G-protein coupled receptors family 1 profile" evidence="11">
    <location>
        <begin position="280"/>
        <end position="455"/>
    </location>
</feature>